<keyword evidence="2" id="KW-1185">Reference proteome</keyword>
<name>A0ACC0IS55_9ERIC</name>
<comment type="caution">
    <text evidence="1">The sequence shown here is derived from an EMBL/GenBank/DDBJ whole genome shotgun (WGS) entry which is preliminary data.</text>
</comment>
<sequence>MKVEKILYKDKSEYQEILVFESSTYEKVLVLDGIVPLIEKDECVYQEMITHLLLCSIQSPKTLEFPVDFLFIIVAIVEFLWNVPEGKYDAIIVDSSGPVVELANEAFDGNANQEHLDRISQLAEIKDL</sequence>
<dbReference type="EMBL" id="CM045758">
    <property type="protein sequence ID" value="KAI8028742.1"/>
    <property type="molecule type" value="Genomic_DNA"/>
</dbReference>
<accession>A0ACC0IS55</accession>
<organism evidence="1 2">
    <name type="scientific">Camellia lanceoleosa</name>
    <dbReference type="NCBI Taxonomy" id="1840588"/>
    <lineage>
        <taxon>Eukaryota</taxon>
        <taxon>Viridiplantae</taxon>
        <taxon>Streptophyta</taxon>
        <taxon>Embryophyta</taxon>
        <taxon>Tracheophyta</taxon>
        <taxon>Spermatophyta</taxon>
        <taxon>Magnoliopsida</taxon>
        <taxon>eudicotyledons</taxon>
        <taxon>Gunneridae</taxon>
        <taxon>Pentapetalae</taxon>
        <taxon>asterids</taxon>
        <taxon>Ericales</taxon>
        <taxon>Theaceae</taxon>
        <taxon>Camellia</taxon>
    </lineage>
</organism>
<evidence type="ECO:0000313" key="1">
    <source>
        <dbReference type="EMBL" id="KAI8028742.1"/>
    </source>
</evidence>
<gene>
    <name evidence="1" type="ORF">LOK49_LG01G01761</name>
</gene>
<dbReference type="Proteomes" id="UP001060215">
    <property type="component" value="Chromosome 1"/>
</dbReference>
<evidence type="ECO:0000313" key="2">
    <source>
        <dbReference type="Proteomes" id="UP001060215"/>
    </source>
</evidence>
<reference evidence="1 2" key="1">
    <citation type="journal article" date="2022" name="Plant J.">
        <title>Chromosome-level genome of Camellia lanceoleosa provides a valuable resource for understanding genome evolution and self-incompatibility.</title>
        <authorList>
            <person name="Gong W."/>
            <person name="Xiao S."/>
            <person name="Wang L."/>
            <person name="Liao Z."/>
            <person name="Chang Y."/>
            <person name="Mo W."/>
            <person name="Hu G."/>
            <person name="Li W."/>
            <person name="Zhao G."/>
            <person name="Zhu H."/>
            <person name="Hu X."/>
            <person name="Ji K."/>
            <person name="Xiang X."/>
            <person name="Song Q."/>
            <person name="Yuan D."/>
            <person name="Jin S."/>
            <person name="Zhang L."/>
        </authorList>
    </citation>
    <scope>NUCLEOTIDE SEQUENCE [LARGE SCALE GENOMIC DNA]</scope>
    <source>
        <strain evidence="1">SQ_2022a</strain>
    </source>
</reference>
<proteinExistence type="predicted"/>
<protein>
    <submittedName>
        <fullName evidence="1">Spermine synthase</fullName>
    </submittedName>
</protein>